<dbReference type="Proteomes" id="UP000003688">
    <property type="component" value="Unassembled WGS sequence"/>
</dbReference>
<accession>B9XKT3</accession>
<proteinExistence type="predicted"/>
<organism evidence="1 2">
    <name type="scientific">Pedosphaera parvula (strain Ellin514)</name>
    <dbReference type="NCBI Taxonomy" id="320771"/>
    <lineage>
        <taxon>Bacteria</taxon>
        <taxon>Pseudomonadati</taxon>
        <taxon>Verrucomicrobiota</taxon>
        <taxon>Pedosphaerae</taxon>
        <taxon>Pedosphaerales</taxon>
        <taxon>Pedosphaeraceae</taxon>
        <taxon>Pedosphaera</taxon>
    </lineage>
</organism>
<reference evidence="1 2" key="1">
    <citation type="journal article" date="2011" name="J. Bacteriol.">
        <title>Genome sequence of 'Pedosphaera parvula' Ellin514, an aerobic Verrucomicrobial isolate from pasture soil.</title>
        <authorList>
            <person name="Kant R."/>
            <person name="van Passel M.W."/>
            <person name="Sangwan P."/>
            <person name="Palva A."/>
            <person name="Lucas S."/>
            <person name="Copeland A."/>
            <person name="Lapidus A."/>
            <person name="Glavina Del Rio T."/>
            <person name="Dalin E."/>
            <person name="Tice H."/>
            <person name="Bruce D."/>
            <person name="Goodwin L."/>
            <person name="Pitluck S."/>
            <person name="Chertkov O."/>
            <person name="Larimer F.W."/>
            <person name="Land M.L."/>
            <person name="Hauser L."/>
            <person name="Brettin T.S."/>
            <person name="Detter J.C."/>
            <person name="Han S."/>
            <person name="de Vos W.M."/>
            <person name="Janssen P.H."/>
            <person name="Smidt H."/>
        </authorList>
    </citation>
    <scope>NUCLEOTIDE SEQUENCE [LARGE SCALE GENOMIC DNA]</scope>
    <source>
        <strain evidence="1 2">Ellin514</strain>
    </source>
</reference>
<sequence length="71" mass="7740">MQAEALIKLIEEMIEIKVRQQAGANAAINSKLPPELAQLIARTKVADRDRILRVRSELLQLLGNGTGGFAS</sequence>
<dbReference type="RefSeq" id="WP_007416419.1">
    <property type="nucleotide sequence ID" value="NZ_ABOX02000026.1"/>
</dbReference>
<comment type="caution">
    <text evidence="1">The sequence shown here is derived from an EMBL/GenBank/DDBJ whole genome shotgun (WGS) entry which is preliminary data.</text>
</comment>
<name>B9XKT3_PEDPL</name>
<dbReference type="AlphaFoldDB" id="B9XKT3"/>
<keyword evidence="2" id="KW-1185">Reference proteome</keyword>
<evidence type="ECO:0000313" key="2">
    <source>
        <dbReference type="Proteomes" id="UP000003688"/>
    </source>
</evidence>
<evidence type="ECO:0000313" key="1">
    <source>
        <dbReference type="EMBL" id="EEF59576.1"/>
    </source>
</evidence>
<gene>
    <name evidence="1" type="ORF">Cflav_PD2483</name>
</gene>
<protein>
    <submittedName>
        <fullName evidence="1">Uncharacterized protein</fullName>
    </submittedName>
</protein>
<dbReference type="EMBL" id="ABOX02000026">
    <property type="protein sequence ID" value="EEF59576.1"/>
    <property type="molecule type" value="Genomic_DNA"/>
</dbReference>